<dbReference type="SUPFAM" id="SSF82866">
    <property type="entry name" value="Multidrug efflux transporter AcrB transmembrane domain"/>
    <property type="match status" value="2"/>
</dbReference>
<gene>
    <name evidence="3" type="ORF">FM042_01220</name>
</gene>
<feature type="transmembrane region" description="Helical" evidence="1">
    <location>
        <begin position="465"/>
        <end position="487"/>
    </location>
</feature>
<feature type="transmembrane region" description="Helical" evidence="1">
    <location>
        <begin position="439"/>
        <end position="459"/>
    </location>
</feature>
<dbReference type="Pfam" id="PF00873">
    <property type="entry name" value="ACR_tran"/>
    <property type="match status" value="1"/>
</dbReference>
<evidence type="ECO:0000313" key="4">
    <source>
        <dbReference type="Proteomes" id="UP000320359"/>
    </source>
</evidence>
<dbReference type="InterPro" id="IPR000731">
    <property type="entry name" value="SSD"/>
</dbReference>
<feature type="transmembrane region" description="Helical" evidence="1">
    <location>
        <begin position="843"/>
        <end position="863"/>
    </location>
</feature>
<dbReference type="PANTHER" id="PTHR32063">
    <property type="match status" value="1"/>
</dbReference>
<dbReference type="RefSeq" id="WP_143233936.1">
    <property type="nucleotide sequence ID" value="NZ_VJWL01000001.1"/>
</dbReference>
<dbReference type="OrthoDB" id="5287122at2"/>
<feature type="transmembrane region" description="Helical" evidence="1">
    <location>
        <begin position="942"/>
        <end position="961"/>
    </location>
</feature>
<dbReference type="SUPFAM" id="SSF82693">
    <property type="entry name" value="Multidrug efflux transporter AcrB pore domain, PN1, PN2, PC1 and PC2 subdomains"/>
    <property type="match status" value="2"/>
</dbReference>
<dbReference type="PANTHER" id="PTHR32063:SF73">
    <property type="entry name" value="RND SUPERFAMILY EFFLUX PUMP PERMEASE COMPONENT 1"/>
    <property type="match status" value="1"/>
</dbReference>
<dbReference type="AlphaFoldDB" id="A0A552X399"/>
<keyword evidence="1" id="KW-0812">Transmembrane</keyword>
<evidence type="ECO:0000256" key="1">
    <source>
        <dbReference type="SAM" id="Phobius"/>
    </source>
</evidence>
<dbReference type="GO" id="GO:0005886">
    <property type="term" value="C:plasma membrane"/>
    <property type="evidence" value="ECO:0007669"/>
    <property type="project" value="TreeGrafter"/>
</dbReference>
<name>A0A552X399_9GAMM</name>
<accession>A0A552X399</accession>
<dbReference type="Gene3D" id="3.30.70.1440">
    <property type="entry name" value="Multidrug efflux transporter AcrB pore domain"/>
    <property type="match status" value="1"/>
</dbReference>
<proteinExistence type="predicted"/>
<dbReference type="Gene3D" id="3.30.70.1430">
    <property type="entry name" value="Multidrug efflux transporter AcrB pore domain"/>
    <property type="match status" value="2"/>
</dbReference>
<keyword evidence="4" id="KW-1185">Reference proteome</keyword>
<dbReference type="PRINTS" id="PR00702">
    <property type="entry name" value="ACRIFLAVINRP"/>
</dbReference>
<dbReference type="Gene3D" id="3.30.70.1320">
    <property type="entry name" value="Multidrug efflux transporter AcrB pore domain like"/>
    <property type="match status" value="1"/>
</dbReference>
<feature type="transmembrane region" description="Helical" evidence="1">
    <location>
        <begin position="337"/>
        <end position="356"/>
    </location>
</feature>
<organism evidence="3 4">
    <name type="scientific">Aliidiomarina halalkaliphila</name>
    <dbReference type="NCBI Taxonomy" id="2593535"/>
    <lineage>
        <taxon>Bacteria</taxon>
        <taxon>Pseudomonadati</taxon>
        <taxon>Pseudomonadota</taxon>
        <taxon>Gammaproteobacteria</taxon>
        <taxon>Alteromonadales</taxon>
        <taxon>Idiomarinaceae</taxon>
        <taxon>Aliidiomarina</taxon>
    </lineage>
</organism>
<sequence length="1025" mass="113390">MPNIAQISAPLARFALRRPVTVCMIFLSFLLLGLISSRLLPLEKFPGIEIPQIAVVVPYPGATPAEVERLITRPLEEALATIGGLNEIRSDSSDNQAQIVLDFNWNDSISARGIEVREAIDSVRHTLPSDVERVFVYQFNTDDMAVMQLRISSDRDLSMAYDLINRNLKQPLERVPGVSRVQLYGVDQPEIMIRLDPVAMAASQLSASDVTHILNQANFTLSAGYVESTTERIQVKPVGEFRSLDDIRRLPVTRHLTLADIATIGYELPKPRAGRHFNQTYAIGIDIFKDSSANLVDVARLASAVIAQADGSPEFAGIYLMTMDNTAESVTTSLNDLLSAGLIGAVLSIIVLYLFIRDWRATLIIVVSVPIAIFLTLGVMYLLGYSLNILSMMGLMLAVGMLIDNAVVVSESIKHEQQEAIERGETPDSRTIELGTSRVSLAIIAGTLTTAIVFLPNIFGEKQEITIFLEHVAVAICISLLTSLLIAQTLIPLLMSKLTAKANPQGSQPGRIKRAYLRSLRWSHRHPRWTTLIMLVIVASTALPFSQVSGDQTETAFNDRLFLNYFVTGQYTLEQVERDVTAMENYLYANKDTFELEHVYSYYTPGYAISILMLKEDRSLSVTEIQRRIRADMPPLARSRPVFGFRGGNSGGVQLTLQGRSTAELEQVAEQLIPMLERIDGLADVQTASRQALDEMRVTIDRTQAERFGLSSQAVAEQISVALRGRNLRSFRHHPEGDMRIQLTFPDSVQQNYREFETMIIGQHNGQWVTLNQVATIERIPQLGTIRRVDRQTAVRITANLEELSMSDARTQLSALLNAIELPAGVQWSLDGGFRTQQQQNQLMLVNMLLAIALVYMVMAALFESLLLPSAVIGSLLMAICGAFWGLMFTGTNLDIMALIGLLILMGIVVNNGIVLVDAVNQQRDAGMELEQALLEASSRRVRPILMTVATTVLGMLPLALGSNQIGGDGPPYAPMAITIISGLIVSTVTSLYFVPHAYSRLLAWRAYWAGVWQHARYPLQRKAL</sequence>
<dbReference type="GO" id="GO:0042910">
    <property type="term" value="F:xenobiotic transmembrane transporter activity"/>
    <property type="evidence" value="ECO:0007669"/>
    <property type="project" value="TreeGrafter"/>
</dbReference>
<feature type="domain" description="SSD" evidence="2">
    <location>
        <begin position="366"/>
        <end position="493"/>
    </location>
</feature>
<comment type="caution">
    <text evidence="3">The sequence shown here is derived from an EMBL/GenBank/DDBJ whole genome shotgun (WGS) entry which is preliminary data.</text>
</comment>
<dbReference type="InterPro" id="IPR001036">
    <property type="entry name" value="Acrflvin-R"/>
</dbReference>
<evidence type="ECO:0000259" key="2">
    <source>
        <dbReference type="PROSITE" id="PS50156"/>
    </source>
</evidence>
<dbReference type="PROSITE" id="PS50156">
    <property type="entry name" value="SSD"/>
    <property type="match status" value="1"/>
</dbReference>
<dbReference type="InterPro" id="IPR027463">
    <property type="entry name" value="AcrB_DN_DC_subdom"/>
</dbReference>
<protein>
    <submittedName>
        <fullName evidence="3">Efflux RND transporter permease subunit</fullName>
    </submittedName>
</protein>
<dbReference type="Proteomes" id="UP000320359">
    <property type="component" value="Unassembled WGS sequence"/>
</dbReference>
<dbReference type="SUPFAM" id="SSF82714">
    <property type="entry name" value="Multidrug efflux transporter AcrB TolC docking domain, DN and DC subdomains"/>
    <property type="match status" value="2"/>
</dbReference>
<feature type="transmembrane region" description="Helical" evidence="1">
    <location>
        <begin position="20"/>
        <end position="40"/>
    </location>
</feature>
<dbReference type="Gene3D" id="3.30.2090.10">
    <property type="entry name" value="Multidrug efflux transporter AcrB TolC docking domain, DN and DC subdomains"/>
    <property type="match status" value="2"/>
</dbReference>
<feature type="transmembrane region" description="Helical" evidence="1">
    <location>
        <begin position="973"/>
        <end position="995"/>
    </location>
</feature>
<feature type="transmembrane region" description="Helical" evidence="1">
    <location>
        <begin position="870"/>
        <end position="890"/>
    </location>
</feature>
<keyword evidence="1" id="KW-1133">Transmembrane helix</keyword>
<feature type="transmembrane region" description="Helical" evidence="1">
    <location>
        <begin position="363"/>
        <end position="383"/>
    </location>
</feature>
<keyword evidence="1" id="KW-0472">Membrane</keyword>
<dbReference type="Gene3D" id="1.20.1640.10">
    <property type="entry name" value="Multidrug efflux transporter AcrB transmembrane domain"/>
    <property type="match status" value="2"/>
</dbReference>
<dbReference type="EMBL" id="VJWL01000001">
    <property type="protein sequence ID" value="TRW49514.1"/>
    <property type="molecule type" value="Genomic_DNA"/>
</dbReference>
<reference evidence="3 4" key="1">
    <citation type="submission" date="2019-07" db="EMBL/GenBank/DDBJ databases">
        <authorList>
            <person name="Yang M."/>
            <person name="Zhao D."/>
            <person name="Xiang H."/>
        </authorList>
    </citation>
    <scope>NUCLEOTIDE SEQUENCE [LARGE SCALE GENOMIC DNA]</scope>
    <source>
        <strain evidence="3 4">IM1326</strain>
    </source>
</reference>
<evidence type="ECO:0000313" key="3">
    <source>
        <dbReference type="EMBL" id="TRW49514.1"/>
    </source>
</evidence>
<feature type="transmembrane region" description="Helical" evidence="1">
    <location>
        <begin position="896"/>
        <end position="921"/>
    </location>
</feature>